<sequence>MRILMTTIAVLAISGCTSYRDIPANSSEQVVLNKMGTPTASCTKSDGSKRLIWSTQPNGQYAYGANVSKNGVIDKVTSLLSDANFKKLNQGIWTPEDVRCEFGPPAETGRIGLGEKNEVVWTYRYKEINVWNNLMYIYFGRDGSQVTHYHSGPDPRYDTDNAWFFD</sequence>
<dbReference type="Proteomes" id="UP000541421">
    <property type="component" value="Unassembled WGS sequence"/>
</dbReference>
<gene>
    <name evidence="1" type="ORF">HKX40_08845</name>
</gene>
<name>A0A7Y4P6T0_9BURK</name>
<dbReference type="PROSITE" id="PS51257">
    <property type="entry name" value="PROKAR_LIPOPROTEIN"/>
    <property type="match status" value="1"/>
</dbReference>
<proteinExistence type="predicted"/>
<comment type="caution">
    <text evidence="1">The sequence shown here is derived from an EMBL/GenBank/DDBJ whole genome shotgun (WGS) entry which is preliminary data.</text>
</comment>
<protein>
    <recommendedName>
        <fullName evidence="3">Lipoprotein</fullName>
    </recommendedName>
</protein>
<dbReference type="RefSeq" id="WP_171589212.1">
    <property type="nucleotide sequence ID" value="NZ_JABGBO010000009.1"/>
</dbReference>
<evidence type="ECO:0000313" key="1">
    <source>
        <dbReference type="EMBL" id="NOL50234.1"/>
    </source>
</evidence>
<reference evidence="1 2" key="1">
    <citation type="submission" date="2020-05" db="EMBL/GenBank/DDBJ databases">
        <authorList>
            <person name="Niu N."/>
        </authorList>
    </citation>
    <scope>NUCLEOTIDE SEQUENCE [LARGE SCALE GENOMIC DNA]</scope>
    <source>
        <strain evidence="1 2">LMG10982</strain>
    </source>
</reference>
<keyword evidence="2" id="KW-1185">Reference proteome</keyword>
<dbReference type="AlphaFoldDB" id="A0A7Y4P6T0"/>
<evidence type="ECO:0000313" key="2">
    <source>
        <dbReference type="Proteomes" id="UP000541421"/>
    </source>
</evidence>
<organism evidence="1 2">
    <name type="scientific">Pelistega europaea</name>
    <dbReference type="NCBI Taxonomy" id="106147"/>
    <lineage>
        <taxon>Bacteria</taxon>
        <taxon>Pseudomonadati</taxon>
        <taxon>Pseudomonadota</taxon>
        <taxon>Betaproteobacteria</taxon>
        <taxon>Burkholderiales</taxon>
        <taxon>Alcaligenaceae</taxon>
        <taxon>Pelistega</taxon>
    </lineage>
</organism>
<accession>A0A7Y4P6T0</accession>
<evidence type="ECO:0008006" key="3">
    <source>
        <dbReference type="Google" id="ProtNLM"/>
    </source>
</evidence>
<dbReference type="EMBL" id="JABGBO010000009">
    <property type="protein sequence ID" value="NOL50234.1"/>
    <property type="molecule type" value="Genomic_DNA"/>
</dbReference>